<sequence>MQSAQSVQSAMSVDSAPSVQSAPTFQFSQSTFSIQSELTVHTEQAGQPMKTDQVAPAAQPATTIVEFKPLTSPFVSTSTLSSLNSVQFEADIDQYVNPPTAQETEVVFREPDQEVVGFCATVSKAIVGLFSFIAVMAVCAA</sequence>
<dbReference type="AlphaFoldDB" id="G0N1U6"/>
<proteinExistence type="predicted"/>
<evidence type="ECO:0000313" key="3">
    <source>
        <dbReference type="Proteomes" id="UP000008068"/>
    </source>
</evidence>
<dbReference type="InParanoid" id="G0N1U6"/>
<reference evidence="3" key="1">
    <citation type="submission" date="2011-07" db="EMBL/GenBank/DDBJ databases">
        <authorList>
            <consortium name="Caenorhabditis brenneri Sequencing and Analysis Consortium"/>
            <person name="Wilson R.K."/>
        </authorList>
    </citation>
    <scope>NUCLEOTIDE SEQUENCE [LARGE SCALE GENOMIC DNA]</scope>
    <source>
        <strain evidence="3">PB2801</strain>
    </source>
</reference>
<evidence type="ECO:0000256" key="1">
    <source>
        <dbReference type="SAM" id="MobiDB-lite"/>
    </source>
</evidence>
<keyword evidence="3" id="KW-1185">Reference proteome</keyword>
<accession>G0N1U6</accession>
<dbReference type="FunCoup" id="G0N1U6">
    <property type="interactions" value="371"/>
</dbReference>
<gene>
    <name evidence="2" type="ORF">CAEBREN_02499</name>
</gene>
<organism evidence="3">
    <name type="scientific">Caenorhabditis brenneri</name>
    <name type="common">Nematode worm</name>
    <dbReference type="NCBI Taxonomy" id="135651"/>
    <lineage>
        <taxon>Eukaryota</taxon>
        <taxon>Metazoa</taxon>
        <taxon>Ecdysozoa</taxon>
        <taxon>Nematoda</taxon>
        <taxon>Chromadorea</taxon>
        <taxon>Rhabditida</taxon>
        <taxon>Rhabditina</taxon>
        <taxon>Rhabditomorpha</taxon>
        <taxon>Rhabditoidea</taxon>
        <taxon>Rhabditidae</taxon>
        <taxon>Peloderinae</taxon>
        <taxon>Caenorhabditis</taxon>
    </lineage>
</organism>
<dbReference type="Proteomes" id="UP000008068">
    <property type="component" value="Unassembled WGS sequence"/>
</dbReference>
<name>G0N1U6_CAEBE</name>
<dbReference type="HOGENOM" id="CLU_1827009_0_0_1"/>
<feature type="region of interest" description="Disordered" evidence="1">
    <location>
        <begin position="38"/>
        <end position="58"/>
    </location>
</feature>
<protein>
    <submittedName>
        <fullName evidence="2">Uncharacterized protein</fullName>
    </submittedName>
</protein>
<dbReference type="EMBL" id="GL379828">
    <property type="protein sequence ID" value="EGT50308.1"/>
    <property type="molecule type" value="Genomic_DNA"/>
</dbReference>
<evidence type="ECO:0000313" key="2">
    <source>
        <dbReference type="EMBL" id="EGT50308.1"/>
    </source>
</evidence>